<feature type="region of interest" description="Disordered" evidence="8">
    <location>
        <begin position="759"/>
        <end position="861"/>
    </location>
</feature>
<keyword evidence="6 7" id="KW-0505">Motor protein</keyword>
<evidence type="ECO:0000313" key="12">
    <source>
        <dbReference type="Proteomes" id="UP001457282"/>
    </source>
</evidence>
<dbReference type="InterPro" id="IPR036872">
    <property type="entry name" value="CH_dom_sf"/>
</dbReference>
<protein>
    <submittedName>
        <fullName evidence="11">Uncharacterized protein</fullName>
    </submittedName>
</protein>
<evidence type="ECO:0000256" key="4">
    <source>
        <dbReference type="ARBA" id="ARBA00022840"/>
    </source>
</evidence>
<dbReference type="PROSITE" id="PS50021">
    <property type="entry name" value="CH"/>
    <property type="match status" value="1"/>
</dbReference>
<evidence type="ECO:0000256" key="5">
    <source>
        <dbReference type="ARBA" id="ARBA00023054"/>
    </source>
</evidence>
<dbReference type="PROSITE" id="PS50067">
    <property type="entry name" value="KINESIN_MOTOR_2"/>
    <property type="match status" value="1"/>
</dbReference>
<dbReference type="PANTHER" id="PTHR47972:SF12">
    <property type="entry name" value="KINESIN-LIKE PROTEIN KIN-14H"/>
    <property type="match status" value="1"/>
</dbReference>
<dbReference type="SUPFAM" id="SSF47576">
    <property type="entry name" value="Calponin-homology domain, CH-domain"/>
    <property type="match status" value="1"/>
</dbReference>
<dbReference type="AlphaFoldDB" id="A0AAW1W640"/>
<dbReference type="GO" id="GO:0007018">
    <property type="term" value="P:microtubule-based movement"/>
    <property type="evidence" value="ECO:0007669"/>
    <property type="project" value="InterPro"/>
</dbReference>
<dbReference type="GO" id="GO:0016887">
    <property type="term" value="F:ATP hydrolysis activity"/>
    <property type="evidence" value="ECO:0007669"/>
    <property type="project" value="UniProtKB-ARBA"/>
</dbReference>
<keyword evidence="12" id="KW-1185">Reference proteome</keyword>
<evidence type="ECO:0000313" key="11">
    <source>
        <dbReference type="EMBL" id="KAK9919932.1"/>
    </source>
</evidence>
<dbReference type="SMART" id="SM00033">
    <property type="entry name" value="CH"/>
    <property type="match status" value="1"/>
</dbReference>
<dbReference type="GO" id="GO:0005874">
    <property type="term" value="C:microtubule"/>
    <property type="evidence" value="ECO:0007669"/>
    <property type="project" value="UniProtKB-KW"/>
</dbReference>
<evidence type="ECO:0000256" key="2">
    <source>
        <dbReference type="ARBA" id="ARBA00022701"/>
    </source>
</evidence>
<evidence type="ECO:0000256" key="7">
    <source>
        <dbReference type="PROSITE-ProRule" id="PRU00283"/>
    </source>
</evidence>
<organism evidence="11 12">
    <name type="scientific">Rubus argutus</name>
    <name type="common">Southern blackberry</name>
    <dbReference type="NCBI Taxonomy" id="59490"/>
    <lineage>
        <taxon>Eukaryota</taxon>
        <taxon>Viridiplantae</taxon>
        <taxon>Streptophyta</taxon>
        <taxon>Embryophyta</taxon>
        <taxon>Tracheophyta</taxon>
        <taxon>Spermatophyta</taxon>
        <taxon>Magnoliopsida</taxon>
        <taxon>eudicotyledons</taxon>
        <taxon>Gunneridae</taxon>
        <taxon>Pentapetalae</taxon>
        <taxon>rosids</taxon>
        <taxon>fabids</taxon>
        <taxon>Rosales</taxon>
        <taxon>Rosaceae</taxon>
        <taxon>Rosoideae</taxon>
        <taxon>Rosoideae incertae sedis</taxon>
        <taxon>Rubus</taxon>
    </lineage>
</organism>
<keyword evidence="3 7" id="KW-0547">Nucleotide-binding</keyword>
<dbReference type="SMART" id="SM00129">
    <property type="entry name" value="KISc"/>
    <property type="match status" value="1"/>
</dbReference>
<dbReference type="Gene3D" id="1.10.418.10">
    <property type="entry name" value="Calponin-like domain"/>
    <property type="match status" value="1"/>
</dbReference>
<name>A0AAW1W640_RUBAR</name>
<feature type="compositionally biased region" description="Polar residues" evidence="8">
    <location>
        <begin position="994"/>
        <end position="1006"/>
    </location>
</feature>
<dbReference type="InterPro" id="IPR036961">
    <property type="entry name" value="Kinesin_motor_dom_sf"/>
</dbReference>
<dbReference type="CDD" id="cd21203">
    <property type="entry name" value="CH_AtKIN14-like"/>
    <property type="match status" value="1"/>
</dbReference>
<evidence type="ECO:0000256" key="6">
    <source>
        <dbReference type="ARBA" id="ARBA00023175"/>
    </source>
</evidence>
<dbReference type="Pfam" id="PF00225">
    <property type="entry name" value="Kinesin"/>
    <property type="match status" value="1"/>
</dbReference>
<dbReference type="GO" id="GO:0008017">
    <property type="term" value="F:microtubule binding"/>
    <property type="evidence" value="ECO:0007669"/>
    <property type="project" value="InterPro"/>
</dbReference>
<comment type="similarity">
    <text evidence="1">Belongs to the TRAFAC class myosin-kinesin ATPase superfamily. Kinesin family. KIN-14 subfamily.</text>
</comment>
<dbReference type="Pfam" id="PF00307">
    <property type="entry name" value="CH"/>
    <property type="match status" value="1"/>
</dbReference>
<evidence type="ECO:0000259" key="10">
    <source>
        <dbReference type="PROSITE" id="PS50067"/>
    </source>
</evidence>
<dbReference type="PANTHER" id="PTHR47972">
    <property type="entry name" value="KINESIN-LIKE PROTEIN KLP-3"/>
    <property type="match status" value="1"/>
</dbReference>
<evidence type="ECO:0000256" key="3">
    <source>
        <dbReference type="ARBA" id="ARBA00022741"/>
    </source>
</evidence>
<comment type="caution">
    <text evidence="11">The sequence shown here is derived from an EMBL/GenBank/DDBJ whole genome shotgun (WGS) entry which is preliminary data.</text>
</comment>
<gene>
    <name evidence="11" type="ORF">M0R45_028505</name>
</gene>
<dbReference type="Proteomes" id="UP001457282">
    <property type="component" value="Unassembled WGS sequence"/>
</dbReference>
<dbReference type="FunFam" id="3.40.850.10:FF:000045">
    <property type="entry name" value="Kinesin-like protein KIN-14I isoform A"/>
    <property type="match status" value="1"/>
</dbReference>
<keyword evidence="5" id="KW-0175">Coiled coil</keyword>
<dbReference type="InterPro" id="IPR027640">
    <property type="entry name" value="Kinesin-like_fam"/>
</dbReference>
<feature type="region of interest" description="Disordered" evidence="8">
    <location>
        <begin position="919"/>
        <end position="1017"/>
    </location>
</feature>
<proteinExistence type="inferred from homology"/>
<dbReference type="InterPro" id="IPR027417">
    <property type="entry name" value="P-loop_NTPase"/>
</dbReference>
<dbReference type="GO" id="GO:0003777">
    <property type="term" value="F:microtubule motor activity"/>
    <property type="evidence" value="ECO:0007669"/>
    <property type="project" value="InterPro"/>
</dbReference>
<feature type="compositionally biased region" description="Acidic residues" evidence="8">
    <location>
        <begin position="921"/>
        <end position="930"/>
    </location>
</feature>
<sequence>MATEQVLPFNIASVVEEVLQQHGTRLSDMGLASRKAEEASLRRYEAAGWLRKTVGLVGGKDLPAEPSEEDFRLGLRSGIILCNVLNKVQPGAVAKVVEGPCDSVIVPDGAALSAFQYFENVRNFLVAVEELGLPTFEASDLEQGGKSASARIVNCVLALKSYSDWKQGGGSGSWKFVGNLKPPICGKSFLRKNSEPFMNSFPRTSSWGERSQDSFSSEDPNEASSSQSLHMLVREVLSDKKQEEIPLIVESMLSKVMEEFQHRLASQIELVKKTSRDTAFPGPDSLSQPGSGDMALSEPGSGDMKNEEKAATQIKEDCYNQIYDHQEGSKGQFVKHNILVEQQQKNIQELKHTLYNTKAGMKLLQMKYQDEFSSLGMHLHGLAHAASGYQKVLEENRKLYNLVQDLKGNIRVYCRVRPLLPGQLNRSNTFDHIDDGKITFVTPSKYGKEGRKSFSFNKVFGPFSTQEEVFSDTQPLIRSVLDGYNVCIFAYGQTGSGKTYTMTGPNEITEESQGVNYRALSDLFHLSELRKDTIHYGISVQMLEIYNEQVRDLLAVDEIRNSSQNGINVPEANLVPVSSTSDVIYLMNLGHKNRAVGSTAMNDRSSRSHSCLTVHVHGKDLTSGSLLRGCMHLVDLAGSERVDKSEVTGDRLKEAQHINKSLSALGDVIASLAQRNSHVPYRNSKLTQLLQDSLGGQAKTLMFVHISPEYEALGETLSTLKFAERVSTVELGAARVNKDGADVKELKEQIATLKAALARKEGEGTQLKHSLSLSPERFRMKSAGSSPLHPSRGKSAGDLSSGRKQPTEDIGNIEVRKYSSSKPKRRSLDLQDMMMHSPPWPPVGSLGVNGKEDDKESVSSVPGDWVDKVMVKKLENKSREQSPLRSCWDHVDNRQIPDMFGQSCLPDPSNICLTANKEENQDSDDFDDQLDAATSDSSEPDMLWQLNAPTKATNIPNGLGAKAKKTNYRPIRSPETRSFIPSLIPSPSRKPPNGISQASPRRQSVSAEGKRRYGSTK</sequence>
<dbReference type="InterPro" id="IPR001752">
    <property type="entry name" value="Kinesin_motor_dom"/>
</dbReference>
<dbReference type="EMBL" id="JBEDUW010000006">
    <property type="protein sequence ID" value="KAK9919932.1"/>
    <property type="molecule type" value="Genomic_DNA"/>
</dbReference>
<dbReference type="InterPro" id="IPR001715">
    <property type="entry name" value="CH_dom"/>
</dbReference>
<evidence type="ECO:0000256" key="8">
    <source>
        <dbReference type="SAM" id="MobiDB-lite"/>
    </source>
</evidence>
<feature type="region of interest" description="Disordered" evidence="8">
    <location>
        <begin position="201"/>
        <end position="227"/>
    </location>
</feature>
<dbReference type="GO" id="GO:0005524">
    <property type="term" value="F:ATP binding"/>
    <property type="evidence" value="ECO:0007669"/>
    <property type="project" value="UniProtKB-UniRule"/>
</dbReference>
<accession>A0AAW1W640</accession>
<dbReference type="FunFam" id="1.10.418.10:FF:000062">
    <property type="entry name" value="Kinesin-like protein KIN-14I isoform A"/>
    <property type="match status" value="1"/>
</dbReference>
<feature type="binding site" evidence="7">
    <location>
        <begin position="492"/>
        <end position="499"/>
    </location>
    <ligand>
        <name>ATP</name>
        <dbReference type="ChEBI" id="CHEBI:30616"/>
    </ligand>
</feature>
<dbReference type="PRINTS" id="PR00380">
    <property type="entry name" value="KINESINHEAVY"/>
</dbReference>
<dbReference type="Gene3D" id="3.40.850.10">
    <property type="entry name" value="Kinesin motor domain"/>
    <property type="match status" value="1"/>
</dbReference>
<reference evidence="11 12" key="1">
    <citation type="journal article" date="2023" name="G3 (Bethesda)">
        <title>A chromosome-length genome assembly and annotation of blackberry (Rubus argutus, cv. 'Hillquist').</title>
        <authorList>
            <person name="Bruna T."/>
            <person name="Aryal R."/>
            <person name="Dudchenko O."/>
            <person name="Sargent D.J."/>
            <person name="Mead D."/>
            <person name="Buti M."/>
            <person name="Cavallini A."/>
            <person name="Hytonen T."/>
            <person name="Andres J."/>
            <person name="Pham M."/>
            <person name="Weisz D."/>
            <person name="Mascagni F."/>
            <person name="Usai G."/>
            <person name="Natali L."/>
            <person name="Bassil N."/>
            <person name="Fernandez G.E."/>
            <person name="Lomsadze A."/>
            <person name="Armour M."/>
            <person name="Olukolu B."/>
            <person name="Poorten T."/>
            <person name="Britton C."/>
            <person name="Davik J."/>
            <person name="Ashrafi H."/>
            <person name="Aiden E.L."/>
            <person name="Borodovsky M."/>
            <person name="Worthington M."/>
        </authorList>
    </citation>
    <scope>NUCLEOTIDE SEQUENCE [LARGE SCALE GENOMIC DNA]</scope>
    <source>
        <strain evidence="11">PI 553951</strain>
    </source>
</reference>
<keyword evidence="4 7" id="KW-0067">ATP-binding</keyword>
<keyword evidence="2" id="KW-0493">Microtubule</keyword>
<dbReference type="CDD" id="cd01366">
    <property type="entry name" value="KISc_C_terminal"/>
    <property type="match status" value="1"/>
</dbReference>
<feature type="domain" description="Kinesin motor" evidence="10">
    <location>
        <begin position="409"/>
        <end position="729"/>
    </location>
</feature>
<feature type="domain" description="Calponin-homology (CH)" evidence="9">
    <location>
        <begin position="40"/>
        <end position="164"/>
    </location>
</feature>
<feature type="compositionally biased region" description="Polar residues" evidence="8">
    <location>
        <begin position="947"/>
        <end position="956"/>
    </location>
</feature>
<evidence type="ECO:0000259" key="9">
    <source>
        <dbReference type="PROSITE" id="PS50021"/>
    </source>
</evidence>
<evidence type="ECO:0000256" key="1">
    <source>
        <dbReference type="ARBA" id="ARBA00010899"/>
    </source>
</evidence>
<dbReference type="SUPFAM" id="SSF52540">
    <property type="entry name" value="P-loop containing nucleoside triphosphate hydrolases"/>
    <property type="match status" value="1"/>
</dbReference>
<feature type="region of interest" description="Disordered" evidence="8">
    <location>
        <begin position="275"/>
        <end position="308"/>
    </location>
</feature>